<dbReference type="EMBL" id="OZ021739">
    <property type="protein sequence ID" value="CAK9322125.1"/>
    <property type="molecule type" value="Genomic_DNA"/>
</dbReference>
<name>A0ABP0YNN7_9ROSI</name>
<reference evidence="1 2" key="1">
    <citation type="submission" date="2024-03" db="EMBL/GenBank/DDBJ databases">
        <authorList>
            <person name="Gkanogiannis A."/>
            <person name="Becerra Lopez-Lavalle L."/>
        </authorList>
    </citation>
    <scope>NUCLEOTIDE SEQUENCE [LARGE SCALE GENOMIC DNA]</scope>
</reference>
<dbReference type="Proteomes" id="UP001642487">
    <property type="component" value="Chromosome 5"/>
</dbReference>
<evidence type="ECO:0000313" key="2">
    <source>
        <dbReference type="Proteomes" id="UP001642487"/>
    </source>
</evidence>
<keyword evidence="2" id="KW-1185">Reference proteome</keyword>
<proteinExistence type="predicted"/>
<organism evidence="1 2">
    <name type="scientific">Citrullus colocynthis</name>
    <name type="common">colocynth</name>
    <dbReference type="NCBI Taxonomy" id="252529"/>
    <lineage>
        <taxon>Eukaryota</taxon>
        <taxon>Viridiplantae</taxon>
        <taxon>Streptophyta</taxon>
        <taxon>Embryophyta</taxon>
        <taxon>Tracheophyta</taxon>
        <taxon>Spermatophyta</taxon>
        <taxon>Magnoliopsida</taxon>
        <taxon>eudicotyledons</taxon>
        <taxon>Gunneridae</taxon>
        <taxon>Pentapetalae</taxon>
        <taxon>rosids</taxon>
        <taxon>fabids</taxon>
        <taxon>Cucurbitales</taxon>
        <taxon>Cucurbitaceae</taxon>
        <taxon>Benincaseae</taxon>
        <taxon>Citrullus</taxon>
    </lineage>
</organism>
<evidence type="ECO:0000313" key="1">
    <source>
        <dbReference type="EMBL" id="CAK9322125.1"/>
    </source>
</evidence>
<sequence length="59" mass="6863">TSSPPRVELATTTILFFQLRHLQQRSTDSRFYAAFHIRPPLAANESDVYRCRLPTSVWL</sequence>
<protein>
    <submittedName>
        <fullName evidence="1">Uncharacterized protein</fullName>
    </submittedName>
</protein>
<feature type="non-terminal residue" evidence="1">
    <location>
        <position position="59"/>
    </location>
</feature>
<accession>A0ABP0YNN7</accession>
<feature type="non-terminal residue" evidence="1">
    <location>
        <position position="1"/>
    </location>
</feature>
<gene>
    <name evidence="1" type="ORF">CITCOLO1_LOCUS14250</name>
</gene>